<name>A0A1B4XDR7_9GAMM</name>
<dbReference type="EMBL" id="AP014879">
    <property type="protein sequence ID" value="BAV32951.1"/>
    <property type="molecule type" value="Genomic_DNA"/>
</dbReference>
<sequence length="662" mass="75738">MQSANPTRNLEQHFEAYSSWRQSLATAVTELKSWLQQQELSDTQVDQRLEHVLSTLRDDKLYVAFVAEFSRGKSELINAIFFANFGQRILPSSAGRTTMCPTEVMYEHGSEPSLRLLPIETRKTGTTITEFRGFPEEWQVLSLDTKSPDKMIQTLQHITEVKHVAREEAQTMGFHVAEEESQTGMRLAEDGLVEIPKWRHAIINIPHPLLEQGLVILDTPGLNALGAEPELTLNMLPSAHAVLFILAADAGVTKSDIDVWHDHIGVRKDSPNKGRLVVLNKIDGLWDELRDWNEVNREIDRQIRDTAKHLAIPEQNVFPVSAQKALLGKVKKDDKILERSRILALEQALGSEIVPAKREIVRDNISGDMEDVIKAMRLIISQRTKNVYEHMDELGGLSGKNMDVIEHMMKKVKADKEVFEKSLQRFQATRSIFSQQTNVLYTHLNLKNLDTQIAQTKKEMETSLTTAGLTTCMDNFFKHARETMEAAAKQAQEIKAMMEGVYKKFQEEHGLGNIKPGAFSVTRYLREIKRLQDRHDQYMKGVSLVFTEQRALTRKFFESSVAKVRAIYKMANRDADNWLKTIMSPMESQVREHQVQLRRRLESIKRIHQASDTLEERVQELEQIRDGIREQEKNLESRVQAVMQVINFDKSGEERAAAHESA</sequence>
<evidence type="ECO:0000259" key="2">
    <source>
        <dbReference type="Pfam" id="PF00350"/>
    </source>
</evidence>
<feature type="domain" description="Dynamin N-terminal" evidence="2">
    <location>
        <begin position="63"/>
        <end position="281"/>
    </location>
</feature>
<gene>
    <name evidence="3" type="ORF">SCL_0629</name>
</gene>
<evidence type="ECO:0000313" key="3">
    <source>
        <dbReference type="EMBL" id="BAV32951.1"/>
    </source>
</evidence>
<evidence type="ECO:0000313" key="4">
    <source>
        <dbReference type="Proteomes" id="UP000243180"/>
    </source>
</evidence>
<dbReference type="InterPro" id="IPR027417">
    <property type="entry name" value="P-loop_NTPase"/>
</dbReference>
<keyword evidence="4" id="KW-1185">Reference proteome</keyword>
<dbReference type="PANTHER" id="PTHR43681">
    <property type="entry name" value="TRANSMEMBRANE GTPASE FZO"/>
    <property type="match status" value="1"/>
</dbReference>
<dbReference type="KEGG" id="slim:SCL_0629"/>
<dbReference type="Gene3D" id="3.40.50.300">
    <property type="entry name" value="P-loop containing nucleotide triphosphate hydrolases"/>
    <property type="match status" value="2"/>
</dbReference>
<feature type="coiled-coil region" evidence="1">
    <location>
        <begin position="604"/>
        <end position="638"/>
    </location>
</feature>
<protein>
    <submittedName>
        <fullName evidence="3">GTPase</fullName>
    </submittedName>
</protein>
<reference evidence="3 4" key="1">
    <citation type="submission" date="2015-05" db="EMBL/GenBank/DDBJ databases">
        <title>Complete genome sequence of a sulfur-oxidizing gammaproteobacterium strain HA5.</title>
        <authorList>
            <person name="Miura A."/>
            <person name="Kojima H."/>
            <person name="Fukui M."/>
        </authorList>
    </citation>
    <scope>NUCLEOTIDE SEQUENCE [LARGE SCALE GENOMIC DNA]</scope>
    <source>
        <strain evidence="3 4">HA5</strain>
    </source>
</reference>
<proteinExistence type="predicted"/>
<evidence type="ECO:0000256" key="1">
    <source>
        <dbReference type="SAM" id="Coils"/>
    </source>
</evidence>
<dbReference type="RefSeq" id="WP_096359864.1">
    <property type="nucleotide sequence ID" value="NZ_AP014879.1"/>
</dbReference>
<dbReference type="Proteomes" id="UP000243180">
    <property type="component" value="Chromosome"/>
</dbReference>
<dbReference type="InterPro" id="IPR051943">
    <property type="entry name" value="TRAFAC_Dynamin-like_GTPase"/>
</dbReference>
<dbReference type="SUPFAM" id="SSF52540">
    <property type="entry name" value="P-loop containing nucleoside triphosphate hydrolases"/>
    <property type="match status" value="1"/>
</dbReference>
<dbReference type="AlphaFoldDB" id="A0A1B4XDR7"/>
<dbReference type="InterPro" id="IPR045063">
    <property type="entry name" value="Dynamin_N"/>
</dbReference>
<dbReference type="PANTHER" id="PTHR43681:SF1">
    <property type="entry name" value="SARCALUMENIN"/>
    <property type="match status" value="1"/>
</dbReference>
<accession>A0A1B4XDR7</accession>
<dbReference type="OrthoDB" id="5295100at2"/>
<dbReference type="Pfam" id="PF00350">
    <property type="entry name" value="Dynamin_N"/>
    <property type="match status" value="1"/>
</dbReference>
<keyword evidence="1" id="KW-0175">Coiled coil</keyword>
<organism evidence="3 4">
    <name type="scientific">Sulfuricaulis limicola</name>
    <dbReference type="NCBI Taxonomy" id="1620215"/>
    <lineage>
        <taxon>Bacteria</taxon>
        <taxon>Pseudomonadati</taxon>
        <taxon>Pseudomonadota</taxon>
        <taxon>Gammaproteobacteria</taxon>
        <taxon>Acidiferrobacterales</taxon>
        <taxon>Acidiferrobacteraceae</taxon>
        <taxon>Sulfuricaulis</taxon>
    </lineage>
</organism>
<dbReference type="InParanoid" id="A0A1B4XDR7"/>